<name>A0A354LZN4_9BACT</name>
<feature type="chain" id="PRO_5017016661" evidence="2">
    <location>
        <begin position="26"/>
        <end position="300"/>
    </location>
</feature>
<dbReference type="AlphaFoldDB" id="A0A354LZN4"/>
<feature type="region of interest" description="Disordered" evidence="1">
    <location>
        <begin position="146"/>
        <end position="169"/>
    </location>
</feature>
<reference evidence="3 4" key="1">
    <citation type="journal article" date="2018" name="Nat. Biotechnol.">
        <title>A standardized bacterial taxonomy based on genome phylogeny substantially revises the tree of life.</title>
        <authorList>
            <person name="Parks D.H."/>
            <person name="Chuvochina M."/>
            <person name="Waite D.W."/>
            <person name="Rinke C."/>
            <person name="Skarshewski A."/>
            <person name="Chaumeil P.A."/>
            <person name="Hugenholtz P."/>
        </authorList>
    </citation>
    <scope>NUCLEOTIDE SEQUENCE [LARGE SCALE GENOMIC DNA]</scope>
    <source>
        <strain evidence="3">UBA11482</strain>
    </source>
</reference>
<sequence length="300" mass="33612">MIMKLPKHALSLLLAIPLIISTACGDDDFSGGGGGKKKTDRNDPTKFWVIFSKFEHKDNAIQMTVKVNNPDNLTILKGGYECSFVQDFSDWARSEKDLDENNCADFKLTVSHMKKQYFRPYVTGPTIGRVYGKVWTYDGMSWEITPPSDNDSGTSGEGGGNTPSTSTPDNVNYFNVSVQPIQQLLNSTYMGNNKWRLLVRTFSQVTYSWACDDPDAAGIVVVINNPKNPIDGVKYSGSDASFFNSNGTNVIKQWPRTGGYYNFYVRTYTSNYHYAPQWYTKQVFIEGSKDSYITSNKPGL</sequence>
<dbReference type="Proteomes" id="UP000262954">
    <property type="component" value="Unassembled WGS sequence"/>
</dbReference>
<proteinExistence type="predicted"/>
<keyword evidence="2" id="KW-0732">Signal</keyword>
<accession>A0A354LZN4</accession>
<evidence type="ECO:0000313" key="4">
    <source>
        <dbReference type="Proteomes" id="UP000262954"/>
    </source>
</evidence>
<evidence type="ECO:0000256" key="2">
    <source>
        <dbReference type="SAM" id="SignalP"/>
    </source>
</evidence>
<organism evidence="3 4">
    <name type="scientific">Coprobacter fastidiosus</name>
    <dbReference type="NCBI Taxonomy" id="1099853"/>
    <lineage>
        <taxon>Bacteria</taxon>
        <taxon>Pseudomonadati</taxon>
        <taxon>Bacteroidota</taxon>
        <taxon>Bacteroidia</taxon>
        <taxon>Bacteroidales</taxon>
        <taxon>Barnesiellaceae</taxon>
        <taxon>Coprobacter</taxon>
    </lineage>
</organism>
<evidence type="ECO:0000313" key="3">
    <source>
        <dbReference type="EMBL" id="HBJ07723.1"/>
    </source>
</evidence>
<feature type="signal peptide" evidence="2">
    <location>
        <begin position="1"/>
        <end position="25"/>
    </location>
</feature>
<dbReference type="PROSITE" id="PS51257">
    <property type="entry name" value="PROKAR_LIPOPROTEIN"/>
    <property type="match status" value="1"/>
</dbReference>
<dbReference type="EMBL" id="DNWC01000026">
    <property type="protein sequence ID" value="HBJ07723.1"/>
    <property type="molecule type" value="Genomic_DNA"/>
</dbReference>
<gene>
    <name evidence="3" type="ORF">DDY73_01845</name>
</gene>
<protein>
    <submittedName>
        <fullName evidence="3">Uncharacterized protein</fullName>
    </submittedName>
</protein>
<evidence type="ECO:0000256" key="1">
    <source>
        <dbReference type="SAM" id="MobiDB-lite"/>
    </source>
</evidence>
<comment type="caution">
    <text evidence="3">The sequence shown here is derived from an EMBL/GenBank/DDBJ whole genome shotgun (WGS) entry which is preliminary data.</text>
</comment>